<evidence type="ECO:0000256" key="2">
    <source>
        <dbReference type="SAM" id="SignalP"/>
    </source>
</evidence>
<evidence type="ECO:0000313" key="4">
    <source>
        <dbReference type="Proteomes" id="UP000297851"/>
    </source>
</evidence>
<dbReference type="RefSeq" id="WP_134374902.1">
    <property type="nucleotide sequence ID" value="NZ_SOGO01000038.1"/>
</dbReference>
<evidence type="ECO:0000313" key="3">
    <source>
        <dbReference type="EMBL" id="TFC99871.1"/>
    </source>
</evidence>
<gene>
    <name evidence="3" type="ORF">E3T25_13815</name>
</gene>
<evidence type="ECO:0000256" key="1">
    <source>
        <dbReference type="SAM" id="MobiDB-lite"/>
    </source>
</evidence>
<organism evidence="3 4">
    <name type="scientific">Cryobacterium sandaracinum</name>
    <dbReference type="NCBI Taxonomy" id="1259247"/>
    <lineage>
        <taxon>Bacteria</taxon>
        <taxon>Bacillati</taxon>
        <taxon>Actinomycetota</taxon>
        <taxon>Actinomycetes</taxon>
        <taxon>Micrococcales</taxon>
        <taxon>Microbacteriaceae</taxon>
        <taxon>Cryobacterium</taxon>
    </lineage>
</organism>
<keyword evidence="4" id="KW-1185">Reference proteome</keyword>
<feature type="region of interest" description="Disordered" evidence="1">
    <location>
        <begin position="36"/>
        <end position="55"/>
    </location>
</feature>
<feature type="signal peptide" evidence="2">
    <location>
        <begin position="1"/>
        <end position="25"/>
    </location>
</feature>
<dbReference type="EMBL" id="SOGO01000038">
    <property type="protein sequence ID" value="TFC99871.1"/>
    <property type="molecule type" value="Genomic_DNA"/>
</dbReference>
<accession>A0ABY2J852</accession>
<comment type="caution">
    <text evidence="3">The sequence shown here is derived from an EMBL/GenBank/DDBJ whole genome shotgun (WGS) entry which is preliminary data.</text>
</comment>
<reference evidence="3 4" key="1">
    <citation type="submission" date="2019-03" db="EMBL/GenBank/DDBJ databases">
        <title>Genomics of glacier-inhabiting Cryobacterium strains.</title>
        <authorList>
            <person name="Liu Q."/>
            <person name="Xin Y.-H."/>
        </authorList>
    </citation>
    <scope>NUCLEOTIDE SEQUENCE [LARGE SCALE GENOMIC DNA]</scope>
    <source>
        <strain evidence="3 4">TMT2-16</strain>
    </source>
</reference>
<protein>
    <recommendedName>
        <fullName evidence="5">Thioredoxin domain-containing protein</fullName>
    </recommendedName>
</protein>
<sequence length="142" mass="14693">MDKQSRSIRALATLLVVTSAALLSACSQQPGTEVTALGRAQTSTDELPAGLDADEELGVAPDSSRLLSEQTGVDYFAARSASGKEVCLIVFASLSAWTSACSTELPIELYLAGVGSAQLISESNLPSSDSWTQVADNLAIGK</sequence>
<keyword evidence="2" id="KW-0732">Signal</keyword>
<dbReference type="Proteomes" id="UP000297851">
    <property type="component" value="Unassembled WGS sequence"/>
</dbReference>
<name>A0ABY2J852_9MICO</name>
<dbReference type="PROSITE" id="PS51257">
    <property type="entry name" value="PROKAR_LIPOPROTEIN"/>
    <property type="match status" value="1"/>
</dbReference>
<evidence type="ECO:0008006" key="5">
    <source>
        <dbReference type="Google" id="ProtNLM"/>
    </source>
</evidence>
<feature type="chain" id="PRO_5047547209" description="Thioredoxin domain-containing protein" evidence="2">
    <location>
        <begin position="26"/>
        <end position="142"/>
    </location>
</feature>
<proteinExistence type="predicted"/>